<evidence type="ECO:0000313" key="1">
    <source>
        <dbReference type="EMBL" id="HIT84866.1"/>
    </source>
</evidence>
<comment type="caution">
    <text evidence="1">The sequence shown here is derived from an EMBL/GenBank/DDBJ whole genome shotgun (WGS) entry which is preliminary data.</text>
</comment>
<evidence type="ECO:0000313" key="2">
    <source>
        <dbReference type="Proteomes" id="UP000824165"/>
    </source>
</evidence>
<proteinExistence type="predicted"/>
<accession>A0A9D1H2F8</accession>
<sequence length="187" mass="21423">MVYLSKGTVCNKSSERELHISHGRQEFTLTGQQAEVWRNGRFALGYPKTECEENITIQLAEMGLSEYEPEETPICIYRVLTRCIFCASGSGGVRFPLFGAERELMRWIKNAGLRLSTAELIFLAENRIRPTADMLYEKNRQSLTERIYTSGTIYDSILECRMEHASCRDRIVNLLLGLVKKKYLVAV</sequence>
<dbReference type="EMBL" id="DVLU01000028">
    <property type="protein sequence ID" value="HIT84866.1"/>
    <property type="molecule type" value="Genomic_DNA"/>
</dbReference>
<organism evidence="1 2">
    <name type="scientific">Candidatus Ornithomonoglobus intestinigallinarum</name>
    <dbReference type="NCBI Taxonomy" id="2840894"/>
    <lineage>
        <taxon>Bacteria</taxon>
        <taxon>Bacillati</taxon>
        <taxon>Bacillota</taxon>
        <taxon>Clostridia</taxon>
        <taxon>Candidatus Ornithomonoglobus</taxon>
    </lineage>
</organism>
<reference evidence="1" key="2">
    <citation type="journal article" date="2021" name="PeerJ">
        <title>Extensive microbial diversity within the chicken gut microbiome revealed by metagenomics and culture.</title>
        <authorList>
            <person name="Gilroy R."/>
            <person name="Ravi A."/>
            <person name="Getino M."/>
            <person name="Pursley I."/>
            <person name="Horton D.L."/>
            <person name="Alikhan N.F."/>
            <person name="Baker D."/>
            <person name="Gharbi K."/>
            <person name="Hall N."/>
            <person name="Watson M."/>
            <person name="Adriaenssens E.M."/>
            <person name="Foster-Nyarko E."/>
            <person name="Jarju S."/>
            <person name="Secka A."/>
            <person name="Antonio M."/>
            <person name="Oren A."/>
            <person name="Chaudhuri R.R."/>
            <person name="La Ragione R."/>
            <person name="Hildebrand F."/>
            <person name="Pallen M.J."/>
        </authorList>
    </citation>
    <scope>NUCLEOTIDE SEQUENCE</scope>
    <source>
        <strain evidence="1">CHK181-108</strain>
    </source>
</reference>
<protein>
    <submittedName>
        <fullName evidence="1">Uncharacterized protein</fullName>
    </submittedName>
</protein>
<gene>
    <name evidence="1" type="ORF">IAA60_03045</name>
</gene>
<reference evidence="1" key="1">
    <citation type="submission" date="2020-10" db="EMBL/GenBank/DDBJ databases">
        <authorList>
            <person name="Gilroy R."/>
        </authorList>
    </citation>
    <scope>NUCLEOTIDE SEQUENCE</scope>
    <source>
        <strain evidence="1">CHK181-108</strain>
    </source>
</reference>
<dbReference type="Proteomes" id="UP000824165">
    <property type="component" value="Unassembled WGS sequence"/>
</dbReference>
<dbReference type="AlphaFoldDB" id="A0A9D1H2F8"/>
<name>A0A9D1H2F8_9FIRM</name>